<keyword evidence="7" id="KW-0493">Microtubule</keyword>
<feature type="compositionally biased region" description="Basic and acidic residues" evidence="14">
    <location>
        <begin position="416"/>
        <end position="425"/>
    </location>
</feature>
<keyword evidence="9" id="KW-0175">Coiled coil</keyword>
<dbReference type="FunCoup" id="A0A7M7PG38">
    <property type="interactions" value="801"/>
</dbReference>
<dbReference type="EnsemblMetazoa" id="XM_030994951">
    <property type="protein sequence ID" value="XP_030850811"/>
    <property type="gene ID" value="LOC576738"/>
</dbReference>
<comment type="function">
    <text evidence="1">Microtubule-binding protein that localizes to the microtubular manchette of elongating spermatids.</text>
</comment>
<keyword evidence="16" id="KW-1185">Reference proteome</keyword>
<evidence type="ECO:0000256" key="9">
    <source>
        <dbReference type="ARBA" id="ARBA00023054"/>
    </source>
</evidence>
<evidence type="ECO:0000256" key="12">
    <source>
        <dbReference type="ARBA" id="ARBA00023273"/>
    </source>
</evidence>
<keyword evidence="10" id="KW-0969">Cilium</keyword>
<reference evidence="15" key="2">
    <citation type="submission" date="2021-01" db="UniProtKB">
        <authorList>
            <consortium name="EnsemblMetazoa"/>
        </authorList>
    </citation>
    <scope>IDENTIFICATION</scope>
</reference>
<feature type="region of interest" description="Disordered" evidence="14">
    <location>
        <begin position="359"/>
        <end position="548"/>
    </location>
</feature>
<reference evidence="16" key="1">
    <citation type="submission" date="2015-02" db="EMBL/GenBank/DDBJ databases">
        <title>Genome sequencing for Strongylocentrotus purpuratus.</title>
        <authorList>
            <person name="Murali S."/>
            <person name="Liu Y."/>
            <person name="Vee V."/>
            <person name="English A."/>
            <person name="Wang M."/>
            <person name="Skinner E."/>
            <person name="Han Y."/>
            <person name="Muzny D.M."/>
            <person name="Worley K.C."/>
            <person name="Gibbs R.A."/>
        </authorList>
    </citation>
    <scope>NUCLEOTIDE SEQUENCE</scope>
</reference>
<keyword evidence="11" id="KW-0206">Cytoskeleton</keyword>
<dbReference type="GO" id="GO:0031514">
    <property type="term" value="C:motile cilium"/>
    <property type="evidence" value="ECO:0007669"/>
    <property type="project" value="UniProtKB-SubCell"/>
</dbReference>
<keyword evidence="6" id="KW-0963">Cytoplasm</keyword>
<dbReference type="OMA" id="YRYTDWY"/>
<keyword evidence="12" id="KW-0966">Cell projection</keyword>
<feature type="compositionally biased region" description="Basic and acidic residues" evidence="14">
    <location>
        <begin position="446"/>
        <end position="479"/>
    </location>
</feature>
<evidence type="ECO:0000256" key="6">
    <source>
        <dbReference type="ARBA" id="ARBA00022490"/>
    </source>
</evidence>
<feature type="compositionally biased region" description="Acidic residues" evidence="14">
    <location>
        <begin position="137"/>
        <end position="151"/>
    </location>
</feature>
<dbReference type="AlphaFoldDB" id="A0A7M7PG38"/>
<comment type="similarity">
    <text evidence="4">Belongs to the CCDC181 family.</text>
</comment>
<feature type="compositionally biased region" description="Basic residues" evidence="14">
    <location>
        <begin position="590"/>
        <end position="600"/>
    </location>
</feature>
<dbReference type="OrthoDB" id="6288248at2759"/>
<evidence type="ECO:0000256" key="7">
    <source>
        <dbReference type="ARBA" id="ARBA00022701"/>
    </source>
</evidence>
<dbReference type="GO" id="GO:0008017">
    <property type="term" value="F:microtubule binding"/>
    <property type="evidence" value="ECO:0007669"/>
    <property type="project" value="InterPro"/>
</dbReference>
<feature type="compositionally biased region" description="Basic and acidic residues" evidence="14">
    <location>
        <begin position="39"/>
        <end position="70"/>
    </location>
</feature>
<evidence type="ECO:0000313" key="16">
    <source>
        <dbReference type="Proteomes" id="UP000007110"/>
    </source>
</evidence>
<protein>
    <recommendedName>
        <fullName evidence="5">Coiled-coil domain-containing protein 181</fullName>
    </recommendedName>
</protein>
<feature type="compositionally biased region" description="Low complexity" evidence="14">
    <location>
        <begin position="271"/>
        <end position="293"/>
    </location>
</feature>
<feature type="compositionally biased region" description="Polar residues" evidence="14">
    <location>
        <begin position="365"/>
        <end position="375"/>
    </location>
</feature>
<evidence type="ECO:0000256" key="11">
    <source>
        <dbReference type="ARBA" id="ARBA00023212"/>
    </source>
</evidence>
<feature type="compositionally biased region" description="Low complexity" evidence="14">
    <location>
        <begin position="217"/>
        <end position="227"/>
    </location>
</feature>
<feature type="compositionally biased region" description="Basic and acidic residues" evidence="14">
    <location>
        <begin position="487"/>
        <end position="548"/>
    </location>
</feature>
<evidence type="ECO:0000256" key="14">
    <source>
        <dbReference type="SAM" id="MobiDB-lite"/>
    </source>
</evidence>
<dbReference type="RefSeq" id="XP_030850812.1">
    <property type="nucleotide sequence ID" value="XM_030994952.1"/>
</dbReference>
<feature type="compositionally biased region" description="Basic and acidic residues" evidence="14">
    <location>
        <begin position="260"/>
        <end position="270"/>
    </location>
</feature>
<evidence type="ECO:0000256" key="8">
    <source>
        <dbReference type="ARBA" id="ARBA00022846"/>
    </source>
</evidence>
<evidence type="ECO:0000256" key="4">
    <source>
        <dbReference type="ARBA" id="ARBA00005737"/>
    </source>
</evidence>
<accession>A0A7M7PG38</accession>
<dbReference type="RefSeq" id="XP_030850811.1">
    <property type="nucleotide sequence ID" value="XM_030994951.1"/>
</dbReference>
<evidence type="ECO:0000256" key="3">
    <source>
        <dbReference type="ARBA" id="ARBA00004245"/>
    </source>
</evidence>
<feature type="compositionally biased region" description="Polar residues" evidence="14">
    <location>
        <begin position="316"/>
        <end position="329"/>
    </location>
</feature>
<feature type="region of interest" description="Disordered" evidence="14">
    <location>
        <begin position="1"/>
        <end position="70"/>
    </location>
</feature>
<keyword evidence="8" id="KW-0282">Flagellum</keyword>
<dbReference type="InterPro" id="IPR026687">
    <property type="entry name" value="CCDC181"/>
</dbReference>
<dbReference type="PANTHER" id="PTHR14320:SF2">
    <property type="entry name" value="COILED-COIL DOMAIN-CONTAINING PROTEIN 181"/>
    <property type="match status" value="1"/>
</dbReference>
<evidence type="ECO:0000256" key="5">
    <source>
        <dbReference type="ARBA" id="ARBA00022306"/>
    </source>
</evidence>
<comment type="subunit">
    <text evidence="13">Homodimer. Interacts with HOOK1. Interacts with HOOK2. Interacts with HOOK3.</text>
</comment>
<proteinExistence type="inferred from homology"/>
<evidence type="ECO:0000256" key="10">
    <source>
        <dbReference type="ARBA" id="ARBA00023069"/>
    </source>
</evidence>
<comment type="subcellular location">
    <subcellularLocation>
        <location evidence="2">Cell projection</location>
        <location evidence="2">Cilium</location>
        <location evidence="2">Flagellum</location>
    </subcellularLocation>
    <subcellularLocation>
        <location evidence="3">Cytoplasm</location>
        <location evidence="3">Cytoskeleton</location>
    </subcellularLocation>
</comment>
<evidence type="ECO:0000256" key="13">
    <source>
        <dbReference type="ARBA" id="ARBA00047162"/>
    </source>
</evidence>
<dbReference type="InParanoid" id="A0A7M7PG38"/>
<dbReference type="KEGG" id="spu:576738"/>
<feature type="compositionally biased region" description="Basic and acidic residues" evidence="14">
    <location>
        <begin position="299"/>
        <end position="315"/>
    </location>
</feature>
<dbReference type="GeneID" id="576738"/>
<dbReference type="EnsemblMetazoa" id="XM_030994952">
    <property type="protein sequence ID" value="XP_030850812"/>
    <property type="gene ID" value="LOC576738"/>
</dbReference>
<name>A0A7M7PG38_STRPU</name>
<feature type="region of interest" description="Disordered" evidence="14">
    <location>
        <begin position="109"/>
        <end position="340"/>
    </location>
</feature>
<sequence length="621" mass="69794">MDETGEERSGTPSVPGSNDDLMDAESSRPGEPQTEEELERLIDKELEDVGKGEKPDDKEDRLDAQQRQIDEELRKLREELEMDSTSPDDMTPEYDIAARVKKLNEELAKEGPIEEKKNRKVQFPENVISMAVPPADYPEEEETREGEEVEGGEGKEGGEAVPGKGIGVDAPPQQGVREGWGNPENGVKGGAGTEQGQEGSDVQKRHGSSSGQEDVELVSPSPSESLPNRTEVGSGKPSDTNTVTEQSKVVPSNESSEDGAAPRDNHKDASSSDAVDGSVNFSGSGGVNASSSSDPNDLEVERLTLRPKVQNDRLLSRNSGQGEETSATNGEGEDEYVLVERGGKFDQVHVNDLSAEERQMFLGLQESQSQSNRSGSELPLVQPKPPQKPRPATATGGGARAGNQKPSPRRAMSAKTHKEYDRQDRPGAIYDEPFGNSRSKYGMTPEQKEFRREQARLKTQRMREEKEREEQEKREKEEMSEAVFKAWVERKKEEVAQQKREERERKKAEHENTEEKLSEEAFKSWLDRKKEQKKSEASVKQQLSEEQKQAYFMRSREDCERAFKEWKKSKNATLRETRSMSRAGALETRKRARQSRKSRNLSKALEVAQNYRYTEYYGYRF</sequence>
<organism evidence="15 16">
    <name type="scientific">Strongylocentrotus purpuratus</name>
    <name type="common">Purple sea urchin</name>
    <dbReference type="NCBI Taxonomy" id="7668"/>
    <lineage>
        <taxon>Eukaryota</taxon>
        <taxon>Metazoa</taxon>
        <taxon>Echinodermata</taxon>
        <taxon>Eleutherozoa</taxon>
        <taxon>Echinozoa</taxon>
        <taxon>Echinoidea</taxon>
        <taxon>Euechinoidea</taxon>
        <taxon>Echinacea</taxon>
        <taxon>Camarodonta</taxon>
        <taxon>Echinidea</taxon>
        <taxon>Strongylocentrotidae</taxon>
        <taxon>Strongylocentrotus</taxon>
    </lineage>
</organism>
<dbReference type="PANTHER" id="PTHR14320">
    <property type="entry name" value="COILED-COIL DOMAIN-CONTAINING PROTEIN 181"/>
    <property type="match status" value="1"/>
</dbReference>
<dbReference type="GO" id="GO:0005874">
    <property type="term" value="C:microtubule"/>
    <property type="evidence" value="ECO:0007669"/>
    <property type="project" value="UniProtKB-KW"/>
</dbReference>
<feature type="region of interest" description="Disordered" evidence="14">
    <location>
        <begin position="573"/>
        <end position="601"/>
    </location>
</feature>
<evidence type="ECO:0000256" key="2">
    <source>
        <dbReference type="ARBA" id="ARBA00004230"/>
    </source>
</evidence>
<feature type="compositionally biased region" description="Polar residues" evidence="14">
    <location>
        <begin position="237"/>
        <end position="254"/>
    </location>
</feature>
<evidence type="ECO:0000256" key="1">
    <source>
        <dbReference type="ARBA" id="ARBA00002213"/>
    </source>
</evidence>
<evidence type="ECO:0000313" key="15">
    <source>
        <dbReference type="EnsemblMetazoa" id="XP_030850811"/>
    </source>
</evidence>
<dbReference type="Proteomes" id="UP000007110">
    <property type="component" value="Unassembled WGS sequence"/>
</dbReference>